<feature type="domain" description="Ig-like" evidence="3">
    <location>
        <begin position="193"/>
        <end position="281"/>
    </location>
</feature>
<feature type="transmembrane region" description="Helical" evidence="1">
    <location>
        <begin position="295"/>
        <end position="319"/>
    </location>
</feature>
<keyword evidence="5" id="KW-1185">Reference proteome</keyword>
<evidence type="ECO:0000259" key="3">
    <source>
        <dbReference type="PROSITE" id="PS50835"/>
    </source>
</evidence>
<dbReference type="Pfam" id="PF13927">
    <property type="entry name" value="Ig_3"/>
    <property type="match status" value="1"/>
</dbReference>
<keyword evidence="1" id="KW-0472">Membrane</keyword>
<dbReference type="EMBL" id="JAFBMS010000018">
    <property type="protein sequence ID" value="KAG9344963.1"/>
    <property type="molecule type" value="Genomic_DNA"/>
</dbReference>
<keyword evidence="2" id="KW-0732">Signal</keyword>
<sequence length="355" mass="39724">MKYCLPKTVILMTTAIFVTQITAEEVIYGQKGGSVTLPKGSLGGNRASIQWSVLINGQYVNVYSVRSMTVPSYDFSSSDPDVLYTSLESSSPLLLPCHLHSDLNLPSATLKKVGLKSGYWSFAPHPAEGAIPEKAKNFLSLNLQPQLHWESINDSTWEMQIHGNNFSIEREPTEKGGGVYTCALEFENGVTLQKFVQVEVLKIVLSQDTPVLEGQQINLTCTLGHAFPNGLTVKWTIPSRSSLHPLPSGSNLPVLSIPQVRQSDKGWWNCKLMNGKEEKVNTKLNLKIGRVPVDIWLVVSISGAAVAFILLFILPFICVRRHRQQNMFKRRRRKTKYCRCKQSVPLYLTDRLLHS</sequence>
<dbReference type="AlphaFoldDB" id="A0A8T2NVG9"/>
<feature type="signal peptide" evidence="2">
    <location>
        <begin position="1"/>
        <end position="23"/>
    </location>
</feature>
<dbReference type="OrthoDB" id="8657369at2759"/>
<reference evidence="4" key="1">
    <citation type="thesis" date="2021" institute="BYU ScholarsArchive" country="Provo, UT, USA">
        <title>Applications of and Algorithms for Genome Assembly and Genomic Analyses with an Emphasis on Marine Teleosts.</title>
        <authorList>
            <person name="Pickett B.D."/>
        </authorList>
    </citation>
    <scope>NUCLEOTIDE SEQUENCE</scope>
    <source>
        <strain evidence="4">HI-2016</strain>
    </source>
</reference>
<dbReference type="InterPro" id="IPR036179">
    <property type="entry name" value="Ig-like_dom_sf"/>
</dbReference>
<dbReference type="Proteomes" id="UP000824540">
    <property type="component" value="Unassembled WGS sequence"/>
</dbReference>
<accession>A0A8T2NVG9</accession>
<gene>
    <name evidence="4" type="ORF">JZ751_009503</name>
</gene>
<dbReference type="PROSITE" id="PS50835">
    <property type="entry name" value="IG_LIKE"/>
    <property type="match status" value="1"/>
</dbReference>
<dbReference type="InterPro" id="IPR003599">
    <property type="entry name" value="Ig_sub"/>
</dbReference>
<dbReference type="PANTHER" id="PTHR11422:SF0">
    <property type="entry name" value="T-CELL SURFACE GLYCOPROTEIN CD4"/>
    <property type="match status" value="1"/>
</dbReference>
<dbReference type="SMART" id="SM00409">
    <property type="entry name" value="IG"/>
    <property type="match status" value="2"/>
</dbReference>
<evidence type="ECO:0000313" key="4">
    <source>
        <dbReference type="EMBL" id="KAG9344963.1"/>
    </source>
</evidence>
<dbReference type="PANTHER" id="PTHR11422">
    <property type="entry name" value="T-CELL SURFACE GLYCOPROTEIN CD4"/>
    <property type="match status" value="1"/>
</dbReference>
<proteinExistence type="predicted"/>
<evidence type="ECO:0000256" key="1">
    <source>
        <dbReference type="SAM" id="Phobius"/>
    </source>
</evidence>
<evidence type="ECO:0000256" key="2">
    <source>
        <dbReference type="SAM" id="SignalP"/>
    </source>
</evidence>
<comment type="caution">
    <text evidence="4">The sequence shown here is derived from an EMBL/GenBank/DDBJ whole genome shotgun (WGS) entry which is preliminary data.</text>
</comment>
<name>A0A8T2NVG9_9TELE</name>
<dbReference type="InterPro" id="IPR007110">
    <property type="entry name" value="Ig-like_dom"/>
</dbReference>
<dbReference type="SUPFAM" id="SSF48726">
    <property type="entry name" value="Immunoglobulin"/>
    <property type="match status" value="1"/>
</dbReference>
<evidence type="ECO:0000313" key="5">
    <source>
        <dbReference type="Proteomes" id="UP000824540"/>
    </source>
</evidence>
<dbReference type="InterPro" id="IPR013783">
    <property type="entry name" value="Ig-like_fold"/>
</dbReference>
<organism evidence="4 5">
    <name type="scientific">Albula glossodonta</name>
    <name type="common">roundjaw bonefish</name>
    <dbReference type="NCBI Taxonomy" id="121402"/>
    <lineage>
        <taxon>Eukaryota</taxon>
        <taxon>Metazoa</taxon>
        <taxon>Chordata</taxon>
        <taxon>Craniata</taxon>
        <taxon>Vertebrata</taxon>
        <taxon>Euteleostomi</taxon>
        <taxon>Actinopterygii</taxon>
        <taxon>Neopterygii</taxon>
        <taxon>Teleostei</taxon>
        <taxon>Albuliformes</taxon>
        <taxon>Albulidae</taxon>
        <taxon>Albula</taxon>
    </lineage>
</organism>
<protein>
    <recommendedName>
        <fullName evidence="3">Ig-like domain-containing protein</fullName>
    </recommendedName>
</protein>
<feature type="chain" id="PRO_5035833814" description="Ig-like domain-containing protein" evidence="2">
    <location>
        <begin position="24"/>
        <end position="355"/>
    </location>
</feature>
<keyword evidence="1" id="KW-0812">Transmembrane</keyword>
<keyword evidence="1" id="KW-1133">Transmembrane helix</keyword>
<dbReference type="Gene3D" id="2.60.40.10">
    <property type="entry name" value="Immunoglobulins"/>
    <property type="match status" value="1"/>
</dbReference>